<dbReference type="Proteomes" id="UP000015241">
    <property type="component" value="Unassembled WGS sequence"/>
</dbReference>
<keyword evidence="2" id="KW-1185">Reference proteome</keyword>
<dbReference type="InParanoid" id="S8ECD1"/>
<gene>
    <name evidence="1" type="ORF">FOMPIDRAFT_1016284</name>
</gene>
<evidence type="ECO:0000313" key="1">
    <source>
        <dbReference type="EMBL" id="EPT00879.1"/>
    </source>
</evidence>
<organism evidence="1 2">
    <name type="scientific">Fomitopsis schrenkii</name>
    <name type="common">Brown rot fungus</name>
    <dbReference type="NCBI Taxonomy" id="2126942"/>
    <lineage>
        <taxon>Eukaryota</taxon>
        <taxon>Fungi</taxon>
        <taxon>Dikarya</taxon>
        <taxon>Basidiomycota</taxon>
        <taxon>Agaricomycotina</taxon>
        <taxon>Agaricomycetes</taxon>
        <taxon>Polyporales</taxon>
        <taxon>Fomitopsis</taxon>
    </lineage>
</organism>
<sequence>MSNLAGLHSGPITTNQQGLVLNSLSEYSFSENRYHRMSPQRLLLLRLSHSGCAYTRGIFYLHLAVARPANACLTYPVSSVHFGEVYDRSLEDYFCVASRWLEPEGAGTFNHRMGVSDAGAFAARLADVRLPTNEYARIVECKARGTLVGMSAARVPHVLTAGGLHGRASFDHFASSLRRLK</sequence>
<dbReference type="EMBL" id="KE504146">
    <property type="protein sequence ID" value="EPT00879.1"/>
    <property type="molecule type" value="Genomic_DNA"/>
</dbReference>
<accession>S8ECD1</accession>
<proteinExistence type="predicted"/>
<name>S8ECD1_FOMSC</name>
<evidence type="ECO:0000313" key="2">
    <source>
        <dbReference type="Proteomes" id="UP000015241"/>
    </source>
</evidence>
<dbReference type="HOGENOM" id="CLU_1489059_0_0_1"/>
<reference evidence="1 2" key="1">
    <citation type="journal article" date="2012" name="Science">
        <title>The Paleozoic origin of enzymatic lignin decomposition reconstructed from 31 fungal genomes.</title>
        <authorList>
            <person name="Floudas D."/>
            <person name="Binder M."/>
            <person name="Riley R."/>
            <person name="Barry K."/>
            <person name="Blanchette R.A."/>
            <person name="Henrissat B."/>
            <person name="Martinez A.T."/>
            <person name="Otillar R."/>
            <person name="Spatafora J.W."/>
            <person name="Yadav J.S."/>
            <person name="Aerts A."/>
            <person name="Benoit I."/>
            <person name="Boyd A."/>
            <person name="Carlson A."/>
            <person name="Copeland A."/>
            <person name="Coutinho P.M."/>
            <person name="de Vries R.P."/>
            <person name="Ferreira P."/>
            <person name="Findley K."/>
            <person name="Foster B."/>
            <person name="Gaskell J."/>
            <person name="Glotzer D."/>
            <person name="Gorecki P."/>
            <person name="Heitman J."/>
            <person name="Hesse C."/>
            <person name="Hori C."/>
            <person name="Igarashi K."/>
            <person name="Jurgens J.A."/>
            <person name="Kallen N."/>
            <person name="Kersten P."/>
            <person name="Kohler A."/>
            <person name="Kuees U."/>
            <person name="Kumar T.K.A."/>
            <person name="Kuo A."/>
            <person name="LaButti K."/>
            <person name="Larrondo L.F."/>
            <person name="Lindquist E."/>
            <person name="Ling A."/>
            <person name="Lombard V."/>
            <person name="Lucas S."/>
            <person name="Lundell T."/>
            <person name="Martin R."/>
            <person name="McLaughlin D.J."/>
            <person name="Morgenstern I."/>
            <person name="Morin E."/>
            <person name="Murat C."/>
            <person name="Nagy L.G."/>
            <person name="Nolan M."/>
            <person name="Ohm R.A."/>
            <person name="Patyshakuliyeva A."/>
            <person name="Rokas A."/>
            <person name="Ruiz-Duenas F.J."/>
            <person name="Sabat G."/>
            <person name="Salamov A."/>
            <person name="Samejima M."/>
            <person name="Schmutz J."/>
            <person name="Slot J.C."/>
            <person name="St John F."/>
            <person name="Stenlid J."/>
            <person name="Sun H."/>
            <person name="Sun S."/>
            <person name="Syed K."/>
            <person name="Tsang A."/>
            <person name="Wiebenga A."/>
            <person name="Young D."/>
            <person name="Pisabarro A."/>
            <person name="Eastwood D.C."/>
            <person name="Martin F."/>
            <person name="Cullen D."/>
            <person name="Grigoriev I.V."/>
            <person name="Hibbett D.S."/>
        </authorList>
    </citation>
    <scope>NUCLEOTIDE SEQUENCE</scope>
    <source>
        <strain evidence="2">FP-58527</strain>
    </source>
</reference>
<dbReference type="AlphaFoldDB" id="S8ECD1"/>
<protein>
    <submittedName>
        <fullName evidence="1">Uncharacterized protein</fullName>
    </submittedName>
</protein>